<dbReference type="InterPro" id="IPR003593">
    <property type="entry name" value="AAA+_ATPase"/>
</dbReference>
<evidence type="ECO:0000256" key="1">
    <source>
        <dbReference type="ARBA" id="ARBA00005417"/>
    </source>
</evidence>
<keyword evidence="7" id="KW-1185">Reference proteome</keyword>
<organism evidence="6 7">
    <name type="scientific">Kaistia nematophila</name>
    <dbReference type="NCBI Taxonomy" id="2994654"/>
    <lineage>
        <taxon>Bacteria</taxon>
        <taxon>Pseudomonadati</taxon>
        <taxon>Pseudomonadota</taxon>
        <taxon>Alphaproteobacteria</taxon>
        <taxon>Hyphomicrobiales</taxon>
        <taxon>Kaistiaceae</taxon>
        <taxon>Kaistia</taxon>
    </lineage>
</organism>
<dbReference type="PANTHER" id="PTHR42781">
    <property type="entry name" value="SPERMIDINE/PUTRESCINE IMPORT ATP-BINDING PROTEIN POTA"/>
    <property type="match status" value="1"/>
</dbReference>
<evidence type="ECO:0000256" key="3">
    <source>
        <dbReference type="ARBA" id="ARBA00022741"/>
    </source>
</evidence>
<evidence type="ECO:0000259" key="5">
    <source>
        <dbReference type="PROSITE" id="PS50893"/>
    </source>
</evidence>
<sequence length="358" mass="37789">MTDIAISGLGKAFGGNRVVSDVSMHIQSGEFVAVLGPSGCGKTTLLRLIAGFERPDAGSIRFAGELASSASHHTPPEQRDLGIVFQNYALWPHMSVAENVGYSLKVTGVPAGERRRRVAEALKTVALDGMAERRPSDLSGGQRQRVALSRCLAARNGIVLLDEPLANLDVHLRAAMEHEFTRFHQASGSTMVYITHDQSEAMALADRVAVMDAGRLVQFAAPATLYREPATEMVAGFIGEGIVLPAEDIIADGAGRAQANILGAPVTLRCAPGERARRSAAIGLHPQDIRLAVPGETSLPARIRRLSYRGGSFRAEAVCEAAPETVLAFDLPEQAPLAPGAPVSLAIGDGWVIPALAA</sequence>
<dbReference type="GO" id="GO:0022857">
    <property type="term" value="F:transmembrane transporter activity"/>
    <property type="evidence" value="ECO:0007669"/>
    <property type="project" value="InterPro"/>
</dbReference>
<dbReference type="AlphaFoldDB" id="A0A9X3DXV4"/>
<dbReference type="GO" id="GO:0016887">
    <property type="term" value="F:ATP hydrolysis activity"/>
    <property type="evidence" value="ECO:0007669"/>
    <property type="project" value="InterPro"/>
</dbReference>
<comment type="caution">
    <text evidence="6">The sequence shown here is derived from an EMBL/GenBank/DDBJ whole genome shotgun (WGS) entry which is preliminary data.</text>
</comment>
<dbReference type="Pfam" id="PF08402">
    <property type="entry name" value="TOBE_2"/>
    <property type="match status" value="1"/>
</dbReference>
<reference evidence="6" key="1">
    <citation type="submission" date="2022-11" db="EMBL/GenBank/DDBJ databases">
        <title>Biodiversity and phylogenetic relationships of bacteria.</title>
        <authorList>
            <person name="Machado R.A.R."/>
            <person name="Bhat A."/>
            <person name="Loulou A."/>
            <person name="Kallel S."/>
        </authorList>
    </citation>
    <scope>NUCLEOTIDE SEQUENCE</scope>
    <source>
        <strain evidence="6">K-TC2</strain>
    </source>
</reference>
<dbReference type="InterPro" id="IPR013611">
    <property type="entry name" value="Transp-assoc_OB_typ2"/>
</dbReference>
<evidence type="ECO:0000256" key="2">
    <source>
        <dbReference type="ARBA" id="ARBA00022448"/>
    </source>
</evidence>
<protein>
    <submittedName>
        <fullName evidence="6">ABC transporter ATP-binding protein</fullName>
    </submittedName>
</protein>
<dbReference type="SUPFAM" id="SSF52540">
    <property type="entry name" value="P-loop containing nucleoside triphosphate hydrolases"/>
    <property type="match status" value="1"/>
</dbReference>
<dbReference type="InterPro" id="IPR050093">
    <property type="entry name" value="ABC_SmlMolc_Importer"/>
</dbReference>
<keyword evidence="4 6" id="KW-0067">ATP-binding</keyword>
<dbReference type="RefSeq" id="WP_266336851.1">
    <property type="nucleotide sequence ID" value="NZ_JAPKNK010000001.1"/>
</dbReference>
<dbReference type="PROSITE" id="PS00211">
    <property type="entry name" value="ABC_TRANSPORTER_1"/>
    <property type="match status" value="1"/>
</dbReference>
<dbReference type="GO" id="GO:0015697">
    <property type="term" value="P:quaternary ammonium group transport"/>
    <property type="evidence" value="ECO:0007669"/>
    <property type="project" value="UniProtKB-ARBA"/>
</dbReference>
<dbReference type="Pfam" id="PF00005">
    <property type="entry name" value="ABC_tran"/>
    <property type="match status" value="1"/>
</dbReference>
<dbReference type="FunFam" id="3.40.50.300:FF:000425">
    <property type="entry name" value="Probable ABC transporter, ATP-binding subunit"/>
    <property type="match status" value="1"/>
</dbReference>
<gene>
    <name evidence="6" type="ORF">OSH07_01590</name>
</gene>
<comment type="similarity">
    <text evidence="1">Belongs to the ABC transporter superfamily.</text>
</comment>
<dbReference type="EMBL" id="JAPKNK010000001">
    <property type="protein sequence ID" value="MCX5567879.1"/>
    <property type="molecule type" value="Genomic_DNA"/>
</dbReference>
<proteinExistence type="inferred from homology"/>
<evidence type="ECO:0000256" key="4">
    <source>
        <dbReference type="ARBA" id="ARBA00022840"/>
    </source>
</evidence>
<dbReference type="GO" id="GO:0043190">
    <property type="term" value="C:ATP-binding cassette (ABC) transporter complex"/>
    <property type="evidence" value="ECO:0007669"/>
    <property type="project" value="InterPro"/>
</dbReference>
<dbReference type="PROSITE" id="PS50893">
    <property type="entry name" value="ABC_TRANSPORTER_2"/>
    <property type="match status" value="1"/>
</dbReference>
<feature type="domain" description="ABC transporter" evidence="5">
    <location>
        <begin position="4"/>
        <end position="238"/>
    </location>
</feature>
<keyword evidence="2" id="KW-0813">Transport</keyword>
<accession>A0A9X3DXV4</accession>
<dbReference type="PANTHER" id="PTHR42781:SF4">
    <property type="entry name" value="SPERMIDINE_PUTRESCINE IMPORT ATP-BINDING PROTEIN POTA"/>
    <property type="match status" value="1"/>
</dbReference>
<evidence type="ECO:0000313" key="6">
    <source>
        <dbReference type="EMBL" id="MCX5567879.1"/>
    </source>
</evidence>
<dbReference type="Proteomes" id="UP001144805">
    <property type="component" value="Unassembled WGS sequence"/>
</dbReference>
<dbReference type="Gene3D" id="3.40.50.300">
    <property type="entry name" value="P-loop containing nucleotide triphosphate hydrolases"/>
    <property type="match status" value="1"/>
</dbReference>
<evidence type="ECO:0000313" key="7">
    <source>
        <dbReference type="Proteomes" id="UP001144805"/>
    </source>
</evidence>
<dbReference type="SMART" id="SM00382">
    <property type="entry name" value="AAA"/>
    <property type="match status" value="1"/>
</dbReference>
<name>A0A9X3DXV4_9HYPH</name>
<dbReference type="InterPro" id="IPR017871">
    <property type="entry name" value="ABC_transporter-like_CS"/>
</dbReference>
<dbReference type="InterPro" id="IPR027417">
    <property type="entry name" value="P-loop_NTPase"/>
</dbReference>
<keyword evidence="3" id="KW-0547">Nucleotide-binding</keyword>
<dbReference type="GO" id="GO:0005524">
    <property type="term" value="F:ATP binding"/>
    <property type="evidence" value="ECO:0007669"/>
    <property type="project" value="UniProtKB-KW"/>
</dbReference>
<dbReference type="InterPro" id="IPR003439">
    <property type="entry name" value="ABC_transporter-like_ATP-bd"/>
</dbReference>